<evidence type="ECO:0008006" key="3">
    <source>
        <dbReference type="Google" id="ProtNLM"/>
    </source>
</evidence>
<sequence length="322" mass="33967">MKIPPTLLFVVGVIPSALGSPSLSRPIFSVSPFGVRDNRPVLPVVSPRGGSALPSEPIFIEEVKDVSPLLSVDSTTDILVQIFGLVNAFHGVALGLLPDVGRSLLGSAMDEEDELAAYAEESVGCFALEYGITGYLAASGLTTPEMAIGYGTLFDLYFLSKNLVNGKFASFGVQNLMYVMTAISAAGTYGVLADKLHLGPVLEMLTVIPAVQGIMKYFDPVGSGKRMLGADLSDNPVATALYRTSGQMKLVSAVLRGGIAFGVAPLRALSYSVFTSSALMMDSIFVKKTHEVVGKGNKALFHQLGSLALSLVMGTVFFLSEE</sequence>
<evidence type="ECO:0000256" key="1">
    <source>
        <dbReference type="SAM" id="SignalP"/>
    </source>
</evidence>
<feature type="chain" id="PRO_5031293367" description="ADP,ATP carrier protein" evidence="1">
    <location>
        <begin position="20"/>
        <end position="322"/>
    </location>
</feature>
<dbReference type="EMBL" id="HBEJ01012974">
    <property type="protein sequence ID" value="CAD8373754.1"/>
    <property type="molecule type" value="Transcribed_RNA"/>
</dbReference>
<reference evidence="2" key="1">
    <citation type="submission" date="2021-01" db="EMBL/GenBank/DDBJ databases">
        <authorList>
            <person name="Corre E."/>
            <person name="Pelletier E."/>
            <person name="Niang G."/>
            <person name="Scheremetjew M."/>
            <person name="Finn R."/>
            <person name="Kale V."/>
            <person name="Holt S."/>
            <person name="Cochrane G."/>
            <person name="Meng A."/>
            <person name="Brown T."/>
            <person name="Cohen L."/>
        </authorList>
    </citation>
    <scope>NUCLEOTIDE SEQUENCE</scope>
    <source>
        <strain evidence="2">CCMP3303</strain>
    </source>
</reference>
<protein>
    <recommendedName>
        <fullName evidence="3">ADP,ATP carrier protein</fullName>
    </recommendedName>
</protein>
<name>A0A7S0FQB6_9STRA</name>
<dbReference type="AlphaFoldDB" id="A0A7S0FQB6"/>
<evidence type="ECO:0000313" key="2">
    <source>
        <dbReference type="EMBL" id="CAD8373754.1"/>
    </source>
</evidence>
<gene>
    <name evidence="2" type="ORF">MPOL1434_LOCUS7625</name>
</gene>
<keyword evidence="1" id="KW-0732">Signal</keyword>
<organism evidence="2">
    <name type="scientific">Minutocellus polymorphus</name>
    <dbReference type="NCBI Taxonomy" id="265543"/>
    <lineage>
        <taxon>Eukaryota</taxon>
        <taxon>Sar</taxon>
        <taxon>Stramenopiles</taxon>
        <taxon>Ochrophyta</taxon>
        <taxon>Bacillariophyta</taxon>
        <taxon>Mediophyceae</taxon>
        <taxon>Cymatosirophycidae</taxon>
        <taxon>Cymatosirales</taxon>
        <taxon>Cymatosiraceae</taxon>
        <taxon>Minutocellus</taxon>
    </lineage>
</organism>
<feature type="signal peptide" evidence="1">
    <location>
        <begin position="1"/>
        <end position="19"/>
    </location>
</feature>
<accession>A0A7S0FQB6</accession>
<proteinExistence type="predicted"/>